<keyword evidence="2" id="KW-1185">Reference proteome</keyword>
<comment type="caution">
    <text evidence="1">The sequence shown here is derived from an EMBL/GenBank/DDBJ whole genome shotgun (WGS) entry which is preliminary data.</text>
</comment>
<organism evidence="1 2">
    <name type="scientific">Smittium mucronatum</name>
    <dbReference type="NCBI Taxonomy" id="133383"/>
    <lineage>
        <taxon>Eukaryota</taxon>
        <taxon>Fungi</taxon>
        <taxon>Fungi incertae sedis</taxon>
        <taxon>Zoopagomycota</taxon>
        <taxon>Kickxellomycotina</taxon>
        <taxon>Harpellomycetes</taxon>
        <taxon>Harpellales</taxon>
        <taxon>Legeriomycetaceae</taxon>
        <taxon>Smittium</taxon>
    </lineage>
</organism>
<gene>
    <name evidence="1" type="ORF">AYI68_g6847</name>
</gene>
<name>A0A1R0GQC4_9FUNG</name>
<sequence>MDDNIYLNLSHSKNCETINRNSYEKHNKEMQNDMLTEIFDSGEEFGIYSLSYLRFNNKSNKFDRDREKKIQLKKPIEIKSRFKREADCLSYEISGKNRGKKNIDKNDFCIEKENYNNYNYPNNSFKRGKSNEIMIPLRKSSHIYNDRNKFSNYYPSNKKAYQENRKWDCGNFKGLAFKTEDNRVSTYFTNKNRCKKPRVKYSEEISYDIKKPISSDEIQKYDFYYYSIIISTINQCKSFTSEEFYLKLKIMCDNRFLNGDIPIFISIVSVCGIEILLPEDIYEILEILGYQTRYIFKLGYINGLLKIIVEKKYMEQLCKKLNLLPKVSVEID</sequence>
<evidence type="ECO:0000313" key="2">
    <source>
        <dbReference type="Proteomes" id="UP000187455"/>
    </source>
</evidence>
<evidence type="ECO:0000313" key="1">
    <source>
        <dbReference type="EMBL" id="OLY79095.1"/>
    </source>
</evidence>
<protein>
    <submittedName>
        <fullName evidence="1">Uncharacterized protein</fullName>
    </submittedName>
</protein>
<dbReference type="AlphaFoldDB" id="A0A1R0GQC4"/>
<dbReference type="EMBL" id="LSSL01004987">
    <property type="protein sequence ID" value="OLY79095.1"/>
    <property type="molecule type" value="Genomic_DNA"/>
</dbReference>
<reference evidence="1 2" key="1">
    <citation type="journal article" date="2016" name="Mol. Biol. Evol.">
        <title>Genome-Wide Survey of Gut Fungi (Harpellales) Reveals the First Horizontally Transferred Ubiquitin Gene from a Mosquito Host.</title>
        <authorList>
            <person name="Wang Y."/>
            <person name="White M.M."/>
            <person name="Kvist S."/>
            <person name="Moncalvo J.M."/>
        </authorList>
    </citation>
    <scope>NUCLEOTIDE SEQUENCE [LARGE SCALE GENOMIC DNA]</scope>
    <source>
        <strain evidence="1 2">ALG-7-W6</strain>
    </source>
</reference>
<accession>A0A1R0GQC4</accession>
<proteinExistence type="predicted"/>
<dbReference type="Proteomes" id="UP000187455">
    <property type="component" value="Unassembled WGS sequence"/>
</dbReference>